<organism evidence="1 2">
    <name type="scientific">Entomophthora muscae</name>
    <dbReference type="NCBI Taxonomy" id="34485"/>
    <lineage>
        <taxon>Eukaryota</taxon>
        <taxon>Fungi</taxon>
        <taxon>Fungi incertae sedis</taxon>
        <taxon>Zoopagomycota</taxon>
        <taxon>Entomophthoromycotina</taxon>
        <taxon>Entomophthoromycetes</taxon>
        <taxon>Entomophthorales</taxon>
        <taxon>Entomophthoraceae</taxon>
        <taxon>Entomophthora</taxon>
    </lineage>
</organism>
<evidence type="ECO:0000313" key="2">
    <source>
        <dbReference type="Proteomes" id="UP001165960"/>
    </source>
</evidence>
<proteinExistence type="predicted"/>
<name>A0ACC2TNF5_9FUNG</name>
<dbReference type="Proteomes" id="UP001165960">
    <property type="component" value="Unassembled WGS sequence"/>
</dbReference>
<protein>
    <submittedName>
        <fullName evidence="1">MOB kinase activator 1B</fullName>
    </submittedName>
</protein>
<gene>
    <name evidence="1" type="primary">MOB1B_1</name>
    <name evidence="1" type="ORF">DSO57_1027996</name>
</gene>
<reference evidence="1" key="1">
    <citation type="submission" date="2022-04" db="EMBL/GenBank/DDBJ databases">
        <title>Genome of the entomopathogenic fungus Entomophthora muscae.</title>
        <authorList>
            <person name="Elya C."/>
            <person name="Lovett B.R."/>
            <person name="Lee E."/>
            <person name="Macias A.M."/>
            <person name="Hajek A.E."/>
            <person name="De Bivort B.L."/>
            <person name="Kasson M.T."/>
            <person name="De Fine Licht H.H."/>
            <person name="Stajich J.E."/>
        </authorList>
    </citation>
    <scope>NUCLEOTIDE SEQUENCE</scope>
    <source>
        <strain evidence="1">Berkeley</strain>
    </source>
</reference>
<keyword evidence="1" id="KW-0808">Transferase</keyword>
<accession>A0ACC2TNF5</accession>
<dbReference type="EMBL" id="QTSX02002304">
    <property type="protein sequence ID" value="KAJ9076254.1"/>
    <property type="molecule type" value="Genomic_DNA"/>
</dbReference>
<keyword evidence="1" id="KW-0418">Kinase</keyword>
<sequence length="226" mass="25719">MSHLHPISKTLKTFKSSNLVTGSSSGFLSKQSKLKRYAEATLGPQYLRAAVTLPKGEDLLEWIAMNIVDFFNQINLLYGTVSEFCTSQSCPIMSAGTKYTYQWADESTGGKAHALPAPIYIDKLMSWVQSQLDNERLFPTKTGIAFGKNFLPAVKIMFRRLFRVYAHLYHHHFDHLYALNQELHLNTSFKHFIFLVQEFNLIDNYAKEVAPMQDLIATFEGSLLGK</sequence>
<evidence type="ECO:0000313" key="1">
    <source>
        <dbReference type="EMBL" id="KAJ9076254.1"/>
    </source>
</evidence>
<comment type="caution">
    <text evidence="1">The sequence shown here is derived from an EMBL/GenBank/DDBJ whole genome shotgun (WGS) entry which is preliminary data.</text>
</comment>
<keyword evidence="2" id="KW-1185">Reference proteome</keyword>